<dbReference type="Proteomes" id="UP000363590">
    <property type="component" value="Chromosome"/>
</dbReference>
<dbReference type="Pfam" id="PF13946">
    <property type="entry name" value="DUF4214"/>
    <property type="match status" value="1"/>
</dbReference>
<feature type="domain" description="DUF4214" evidence="1">
    <location>
        <begin position="15"/>
        <end position="63"/>
    </location>
</feature>
<accession>A0A5P9XTA6</accession>
<dbReference type="GeneID" id="60696665"/>
<protein>
    <recommendedName>
        <fullName evidence="1">DUF4214 domain-containing protein</fullName>
    </recommendedName>
</protein>
<name>A0A5P9XTA6_ACITH</name>
<evidence type="ECO:0000259" key="1">
    <source>
        <dbReference type="Pfam" id="PF13946"/>
    </source>
</evidence>
<dbReference type="KEGG" id="atx:GCD22_02400"/>
<evidence type="ECO:0000313" key="2">
    <source>
        <dbReference type="EMBL" id="QFX96603.1"/>
    </source>
</evidence>
<dbReference type="AlphaFoldDB" id="A0A5P9XTA6"/>
<organism evidence="2 3">
    <name type="scientific">Acidithiobacillus thiooxidans ATCC 19377</name>
    <dbReference type="NCBI Taxonomy" id="637390"/>
    <lineage>
        <taxon>Bacteria</taxon>
        <taxon>Pseudomonadati</taxon>
        <taxon>Pseudomonadota</taxon>
        <taxon>Acidithiobacillia</taxon>
        <taxon>Acidithiobacillales</taxon>
        <taxon>Acidithiobacillaceae</taxon>
        <taxon>Acidithiobacillus</taxon>
    </lineage>
</organism>
<sequence length="237" mass="27104">MTIKNIEELFVHDGSAFVTEVYRNLLKREPDEHGLMYYLGRLAQGYSKAEVIAQLAKSAECETQNEVVGLKKLMVETQRAKSWYWRLFGRCGRMEASFHTVTLKLAQLDIQLARTNQHLAFLQEAVQIATKSHEQYMENIVHQVAQIQIISPELNQYQDKSQQLSSKNVEQVFMDVLGRGPESVEVKNHHALLESEQALREVLICSAEFQSKLAGLSEYARDIFQRQIQIAGVTYGD</sequence>
<dbReference type="RefSeq" id="WP_170286741.1">
    <property type="nucleotide sequence ID" value="NZ_CP045571.1"/>
</dbReference>
<dbReference type="EMBL" id="CP045571">
    <property type="protein sequence ID" value="QFX96603.1"/>
    <property type="molecule type" value="Genomic_DNA"/>
</dbReference>
<gene>
    <name evidence="2" type="ORF">GCD22_02400</name>
</gene>
<reference evidence="2 3" key="1">
    <citation type="submission" date="2019-10" db="EMBL/GenBank/DDBJ databases">
        <authorList>
            <person name="Wang R."/>
        </authorList>
    </citation>
    <scope>NUCLEOTIDE SEQUENCE [LARGE SCALE GENOMIC DNA]</scope>
    <source>
        <strain evidence="2 3">ATCC 19377</strain>
    </source>
</reference>
<evidence type="ECO:0000313" key="3">
    <source>
        <dbReference type="Proteomes" id="UP000363590"/>
    </source>
</evidence>
<proteinExistence type="predicted"/>
<dbReference type="InterPro" id="IPR025282">
    <property type="entry name" value="DUF4214"/>
</dbReference>